<dbReference type="RefSeq" id="WP_091096051.1">
    <property type="nucleotide sequence ID" value="NZ_FNXE01000004.1"/>
</dbReference>
<keyword evidence="1" id="KW-1133">Transmembrane helix</keyword>
<proteinExistence type="predicted"/>
<evidence type="ECO:0000313" key="3">
    <source>
        <dbReference type="Proteomes" id="UP000199634"/>
    </source>
</evidence>
<dbReference type="Proteomes" id="UP000199634">
    <property type="component" value="Unassembled WGS sequence"/>
</dbReference>
<sequence length="165" mass="19814">MKLEVTKYTHFKRLWLLSFYFILFLGFLYFSYDVKYMAIICLLMLSFFTIPIIYIHSNYYRYVKNQIVFLEDDAIKIQLIDSGSVSIIPLESIKIVNLHMSGTKIAKMGSKNFMFEDYFYFEIISIDDKRFIINSLYNNDIDDIFKKKYPSIKIEIINIYYPLII</sequence>
<feature type="transmembrane region" description="Helical" evidence="1">
    <location>
        <begin position="36"/>
        <end position="55"/>
    </location>
</feature>
<accession>A0A1H6JQK9</accession>
<evidence type="ECO:0000256" key="1">
    <source>
        <dbReference type="SAM" id="Phobius"/>
    </source>
</evidence>
<keyword evidence="1" id="KW-0812">Transmembrane</keyword>
<feature type="transmembrane region" description="Helical" evidence="1">
    <location>
        <begin position="12"/>
        <end position="30"/>
    </location>
</feature>
<evidence type="ECO:0000313" key="2">
    <source>
        <dbReference type="EMBL" id="SEH62143.1"/>
    </source>
</evidence>
<keyword evidence="1" id="KW-0472">Membrane</keyword>
<keyword evidence="3" id="KW-1185">Reference proteome</keyword>
<organism evidence="2 3">
    <name type="scientific">Paenimyroides marinum</name>
    <dbReference type="NCBI Taxonomy" id="1159016"/>
    <lineage>
        <taxon>Bacteria</taxon>
        <taxon>Pseudomonadati</taxon>
        <taxon>Bacteroidota</taxon>
        <taxon>Flavobacteriia</taxon>
        <taxon>Flavobacteriales</taxon>
        <taxon>Flavobacteriaceae</taxon>
        <taxon>Paenimyroides</taxon>
    </lineage>
</organism>
<reference evidence="2 3" key="1">
    <citation type="submission" date="2016-10" db="EMBL/GenBank/DDBJ databases">
        <authorList>
            <person name="de Groot N.N."/>
        </authorList>
    </citation>
    <scope>NUCLEOTIDE SEQUENCE [LARGE SCALE GENOMIC DNA]</scope>
    <source>
        <strain evidence="2 3">CGMCC 1.10825</strain>
    </source>
</reference>
<name>A0A1H6JQK9_9FLAO</name>
<dbReference type="EMBL" id="FNXE01000004">
    <property type="protein sequence ID" value="SEH62143.1"/>
    <property type="molecule type" value="Genomic_DNA"/>
</dbReference>
<dbReference type="STRING" id="1159016.SAMN02927937_00539"/>
<dbReference type="OrthoDB" id="1358159at2"/>
<dbReference type="AlphaFoldDB" id="A0A1H6JQK9"/>
<protein>
    <submittedName>
        <fullName evidence="2">Uncharacterized protein</fullName>
    </submittedName>
</protein>
<gene>
    <name evidence="2" type="ORF">SAMN02927937_00539</name>
</gene>